<accession>A0A5E4PFI1</accession>
<dbReference type="Pfam" id="PF01370">
    <property type="entry name" value="Epimerase"/>
    <property type="match status" value="1"/>
</dbReference>
<dbReference type="EMBL" id="LR699119">
    <property type="protein sequence ID" value="VVC75262.1"/>
    <property type="molecule type" value="Genomic_DNA"/>
</dbReference>
<dbReference type="SUPFAM" id="SSF51735">
    <property type="entry name" value="NAD(P)-binding Rossmann-fold domains"/>
    <property type="match status" value="1"/>
</dbReference>
<gene>
    <name evidence="2" type="primary">arnA_1</name>
    <name evidence="2" type="ORF">AQUSIP_05500</name>
</gene>
<dbReference type="RefSeq" id="WP_148338387.1">
    <property type="nucleotide sequence ID" value="NZ_LR699119.1"/>
</dbReference>
<dbReference type="Proteomes" id="UP000324194">
    <property type="component" value="Chromosome 1"/>
</dbReference>
<sequence length="337" mass="38463">MKILILGANGFIGSHLSETILAKTSWTVHAMDLAQDKLGHCVNQPRFHFAAGDMTREKQWVREHVEKCDVVLPLVAVATPALYVQDPLRVFELDFEANLEVVRLCADHHKRVIFPSTSEVYGMCPDPEFDEEKSHLVTGPVSKERWIYSTSKQLMDRVIYAMGKHKSLSYSLFRPFNWYGPRLDNVFNPKPGGSRVLTQFIGNILRGENINLVNGGAQQRCFTYIEDGIEALLRIIENKDNAAHNRIFNIGNPVENISIRSLAEMLVRFITTHYPKYADKARGVRLIDVEAKNYFGEGYQDVSLRVPSIQHAREQLGWEPRVNMETGLRKTLDFYLA</sequence>
<dbReference type="InterPro" id="IPR001509">
    <property type="entry name" value="Epimerase_deHydtase"/>
</dbReference>
<reference evidence="2 3" key="1">
    <citation type="submission" date="2019-08" db="EMBL/GenBank/DDBJ databases">
        <authorList>
            <person name="Guy L."/>
        </authorList>
    </citation>
    <scope>NUCLEOTIDE SEQUENCE [LARGE SCALE GENOMIC DNA]</scope>
    <source>
        <strain evidence="2 3">SGT-108</strain>
    </source>
</reference>
<dbReference type="InterPro" id="IPR036291">
    <property type="entry name" value="NAD(P)-bd_dom_sf"/>
</dbReference>
<name>A0A5E4PFI1_9COXI</name>
<feature type="domain" description="NAD-dependent epimerase/dehydratase" evidence="1">
    <location>
        <begin position="3"/>
        <end position="251"/>
    </location>
</feature>
<dbReference type="OrthoDB" id="9803010at2"/>
<dbReference type="PANTHER" id="PTHR43245:SF13">
    <property type="entry name" value="UDP-D-APIOSE_UDP-D-XYLOSE SYNTHASE 2"/>
    <property type="match status" value="1"/>
</dbReference>
<keyword evidence="3" id="KW-1185">Reference proteome</keyword>
<dbReference type="PANTHER" id="PTHR43245">
    <property type="entry name" value="BIFUNCTIONAL POLYMYXIN RESISTANCE PROTEIN ARNA"/>
    <property type="match status" value="1"/>
</dbReference>
<evidence type="ECO:0000313" key="2">
    <source>
        <dbReference type="EMBL" id="VVC75262.1"/>
    </source>
</evidence>
<evidence type="ECO:0000259" key="1">
    <source>
        <dbReference type="Pfam" id="PF01370"/>
    </source>
</evidence>
<organism evidence="2 3">
    <name type="scientific">Aquicella siphonis</name>
    <dbReference type="NCBI Taxonomy" id="254247"/>
    <lineage>
        <taxon>Bacteria</taxon>
        <taxon>Pseudomonadati</taxon>
        <taxon>Pseudomonadota</taxon>
        <taxon>Gammaproteobacteria</taxon>
        <taxon>Legionellales</taxon>
        <taxon>Coxiellaceae</taxon>
        <taxon>Aquicella</taxon>
    </lineage>
</organism>
<protein>
    <submittedName>
        <fullName evidence="2">Bifunctional polymyxin resistance protein ArnA</fullName>
    </submittedName>
</protein>
<dbReference type="KEGG" id="asip:AQUSIP_05500"/>
<evidence type="ECO:0000313" key="3">
    <source>
        <dbReference type="Proteomes" id="UP000324194"/>
    </source>
</evidence>
<dbReference type="NCBIfam" id="NF008872">
    <property type="entry name" value="PRK11908.1"/>
    <property type="match status" value="1"/>
</dbReference>
<dbReference type="InterPro" id="IPR050177">
    <property type="entry name" value="Lipid_A_modif_metabolic_enz"/>
</dbReference>
<dbReference type="Gene3D" id="3.40.50.720">
    <property type="entry name" value="NAD(P)-binding Rossmann-like Domain"/>
    <property type="match status" value="1"/>
</dbReference>
<dbReference type="AlphaFoldDB" id="A0A5E4PFI1"/>
<proteinExistence type="predicted"/>